<dbReference type="RefSeq" id="WP_197641846.1">
    <property type="nucleotide sequence ID" value="NZ_JAEACP010000002.1"/>
</dbReference>
<evidence type="ECO:0008006" key="3">
    <source>
        <dbReference type="Google" id="ProtNLM"/>
    </source>
</evidence>
<name>A0ABV7DT56_9RHOB</name>
<sequence>MLRGMFVYPWDLQDEGTAEVAARLTGAGLDRVSLATAYHAGKFLRPHAPRGRVYFPEDGTVYFRPDPSRYGRLQPQAARMVRDHDALAELARHAPGLQVTAWTVGLHNSRLGAMHPDLACQTPFGDVLVNALCPSQPEVRRYLTALCLDTAAQPGVREVAIETPGFQTYRHGHHHEFELVGLPPAAETLLGTCFCPACLTRAREAGLDGEALAAEAHRALDAFFADGSAPLPDPQNDPGWAALQDLRAETVTSLVREIREALPRETGLSIIPSVQTPNSLCWREGSDLAALARVADRLEVTAYQRGPEAIAADIAEVRATAGPEASLGFILRPTWPHVTGAEELAACVAATRAAGADRISFYNYGHMRLQSLDWIARAL</sequence>
<dbReference type="EMBL" id="JBHRSM010000011">
    <property type="protein sequence ID" value="MFC3085575.1"/>
    <property type="molecule type" value="Genomic_DNA"/>
</dbReference>
<accession>A0ABV7DT56</accession>
<keyword evidence="2" id="KW-1185">Reference proteome</keyword>
<organism evidence="1 2">
    <name type="scientific">Tabrizicola soli</name>
    <dbReference type="NCBI Taxonomy" id="2185115"/>
    <lineage>
        <taxon>Bacteria</taxon>
        <taxon>Pseudomonadati</taxon>
        <taxon>Pseudomonadota</taxon>
        <taxon>Alphaproteobacteria</taxon>
        <taxon>Rhodobacterales</taxon>
        <taxon>Paracoccaceae</taxon>
        <taxon>Tabrizicola</taxon>
    </lineage>
</organism>
<evidence type="ECO:0000313" key="2">
    <source>
        <dbReference type="Proteomes" id="UP001595445"/>
    </source>
</evidence>
<proteinExistence type="predicted"/>
<evidence type="ECO:0000313" key="1">
    <source>
        <dbReference type="EMBL" id="MFC3085575.1"/>
    </source>
</evidence>
<dbReference type="Gene3D" id="3.20.20.80">
    <property type="entry name" value="Glycosidases"/>
    <property type="match status" value="1"/>
</dbReference>
<comment type="caution">
    <text evidence="1">The sequence shown here is derived from an EMBL/GenBank/DDBJ whole genome shotgun (WGS) entry which is preliminary data.</text>
</comment>
<protein>
    <recommendedName>
        <fullName evidence="3">Alanine-rich protein</fullName>
    </recommendedName>
</protein>
<reference evidence="2" key="1">
    <citation type="journal article" date="2019" name="Int. J. Syst. Evol. Microbiol.">
        <title>The Global Catalogue of Microorganisms (GCM) 10K type strain sequencing project: providing services to taxonomists for standard genome sequencing and annotation.</title>
        <authorList>
            <consortium name="The Broad Institute Genomics Platform"/>
            <consortium name="The Broad Institute Genome Sequencing Center for Infectious Disease"/>
            <person name="Wu L."/>
            <person name="Ma J."/>
        </authorList>
    </citation>
    <scope>NUCLEOTIDE SEQUENCE [LARGE SCALE GENOMIC DNA]</scope>
    <source>
        <strain evidence="2">KCTC 62102</strain>
    </source>
</reference>
<gene>
    <name evidence="1" type="ORF">ACFOD6_05885</name>
</gene>
<dbReference type="Proteomes" id="UP001595445">
    <property type="component" value="Unassembled WGS sequence"/>
</dbReference>